<sequence length="352" mass="38362">MRASTQLPRYLTLAYGLLIAYACLHPFTGWKSHGLPLFDFLHAPWPKYYRVEDIILNVLGFIPLGFVLTAAWPERWSRLRALVLSVLVCGALSLSLETLQNFLPTRVASNVDLGANLLGGLLGALIGAALGQRIFDTRGWLHQWHDKRILDGHLGDLGVVLLALWLLAQLSPETLLFSVGDLRRLFDLPAPLPFSPERFMRLEAAIVATHLVAIGLVARASLQRFSLTIVVLICLGLGARTLAATSFYLPPRPLLWLTPGAIAGLGAGLPVLATTLALPHGLRQMLAAIALLAGTVLVNLAPENPYLSFNQTLINQGHFLNFNGLTHLVASLWPFLALAYLSAVNLRRGSPH</sequence>
<keyword evidence="1" id="KW-0472">Membrane</keyword>
<dbReference type="OrthoDB" id="9780818at2"/>
<accession>A0A557QPH6</accession>
<dbReference type="AlphaFoldDB" id="A0A557QPH6"/>
<feature type="transmembrane region" description="Helical" evidence="1">
    <location>
        <begin position="116"/>
        <end position="135"/>
    </location>
</feature>
<feature type="transmembrane region" description="Helical" evidence="1">
    <location>
        <begin position="322"/>
        <end position="343"/>
    </location>
</feature>
<dbReference type="Proteomes" id="UP000319502">
    <property type="component" value="Unassembled WGS sequence"/>
</dbReference>
<evidence type="ECO:0000313" key="3">
    <source>
        <dbReference type="EMBL" id="TVO54807.1"/>
    </source>
</evidence>
<keyword evidence="1" id="KW-1133">Transmembrane helix</keyword>
<feature type="transmembrane region" description="Helical" evidence="1">
    <location>
        <begin position="285"/>
        <end position="302"/>
    </location>
</feature>
<feature type="transmembrane region" description="Helical" evidence="1">
    <location>
        <begin position="254"/>
        <end position="278"/>
    </location>
</feature>
<feature type="transmembrane region" description="Helical" evidence="1">
    <location>
        <begin position="225"/>
        <end position="248"/>
    </location>
</feature>
<feature type="transmembrane region" description="Helical" evidence="1">
    <location>
        <begin position="54"/>
        <end position="72"/>
    </location>
</feature>
<protein>
    <submittedName>
        <fullName evidence="3">VanZ family protein</fullName>
    </submittedName>
</protein>
<dbReference type="PANTHER" id="PTHR28008">
    <property type="entry name" value="DOMAIN PROTEIN, PUTATIVE (AFU_ORTHOLOGUE AFUA_3G10980)-RELATED"/>
    <property type="match status" value="1"/>
</dbReference>
<dbReference type="PROSITE" id="PS51257">
    <property type="entry name" value="PROKAR_LIPOPROTEIN"/>
    <property type="match status" value="1"/>
</dbReference>
<feature type="domain" description="VanZ-like" evidence="2">
    <location>
        <begin position="48"/>
        <end position="126"/>
    </location>
</feature>
<feature type="transmembrane region" description="Helical" evidence="1">
    <location>
        <begin position="199"/>
        <end position="218"/>
    </location>
</feature>
<dbReference type="Pfam" id="PF04892">
    <property type="entry name" value="VanZ"/>
    <property type="match status" value="1"/>
</dbReference>
<dbReference type="EMBL" id="VMNK01000012">
    <property type="protein sequence ID" value="TVO54807.1"/>
    <property type="molecule type" value="Genomic_DNA"/>
</dbReference>
<evidence type="ECO:0000256" key="1">
    <source>
        <dbReference type="SAM" id="Phobius"/>
    </source>
</evidence>
<gene>
    <name evidence="3" type="ORF">FHP91_13160</name>
</gene>
<proteinExistence type="predicted"/>
<dbReference type="InterPro" id="IPR006976">
    <property type="entry name" value="VanZ-like"/>
</dbReference>
<comment type="caution">
    <text evidence="3">The sequence shown here is derived from an EMBL/GenBank/DDBJ whole genome shotgun (WGS) entry which is preliminary data.</text>
</comment>
<organism evidence="3 4">
    <name type="scientific">Denitromonas halophila</name>
    <dbReference type="NCBI Taxonomy" id="1629404"/>
    <lineage>
        <taxon>Bacteria</taxon>
        <taxon>Pseudomonadati</taxon>
        <taxon>Pseudomonadota</taxon>
        <taxon>Betaproteobacteria</taxon>
        <taxon>Rhodocyclales</taxon>
        <taxon>Zoogloeaceae</taxon>
        <taxon>Denitromonas</taxon>
    </lineage>
</organism>
<keyword evidence="4" id="KW-1185">Reference proteome</keyword>
<reference evidence="3 4" key="1">
    <citation type="submission" date="2019-07" db="EMBL/GenBank/DDBJ databases">
        <title>The pathways for chlorine oxyanion respiration interact through the shared metabolite chlorate.</title>
        <authorList>
            <person name="Barnum T.P."/>
            <person name="Cheng Y."/>
            <person name="Hill K.A."/>
            <person name="Lucas L.N."/>
            <person name="Carlson H.K."/>
            <person name="Coates J.D."/>
        </authorList>
    </citation>
    <scope>NUCLEOTIDE SEQUENCE [LARGE SCALE GENOMIC DNA]</scope>
    <source>
        <strain evidence="3 4">SFB-3</strain>
    </source>
</reference>
<feature type="transmembrane region" description="Helical" evidence="1">
    <location>
        <begin position="79"/>
        <end position="96"/>
    </location>
</feature>
<evidence type="ECO:0000259" key="2">
    <source>
        <dbReference type="Pfam" id="PF04892"/>
    </source>
</evidence>
<dbReference type="RefSeq" id="WP_144310027.1">
    <property type="nucleotide sequence ID" value="NZ_VMNK01000012.1"/>
</dbReference>
<name>A0A557QPH6_9RHOO</name>
<feature type="transmembrane region" description="Helical" evidence="1">
    <location>
        <begin position="156"/>
        <end position="179"/>
    </location>
</feature>
<feature type="transmembrane region" description="Helical" evidence="1">
    <location>
        <begin position="12"/>
        <end position="30"/>
    </location>
</feature>
<keyword evidence="1" id="KW-0812">Transmembrane</keyword>
<dbReference type="PANTHER" id="PTHR28008:SF1">
    <property type="entry name" value="DOMAIN PROTEIN, PUTATIVE (AFU_ORTHOLOGUE AFUA_3G10980)-RELATED"/>
    <property type="match status" value="1"/>
</dbReference>
<evidence type="ECO:0000313" key="4">
    <source>
        <dbReference type="Proteomes" id="UP000319502"/>
    </source>
</evidence>